<proteinExistence type="predicted"/>
<keyword evidence="10" id="KW-1185">Reference proteome</keyword>
<evidence type="ECO:0000256" key="8">
    <source>
        <dbReference type="SAM" id="Phobius"/>
    </source>
</evidence>
<evidence type="ECO:0000256" key="3">
    <source>
        <dbReference type="ARBA" id="ARBA00022679"/>
    </source>
</evidence>
<dbReference type="GO" id="GO:0071555">
    <property type="term" value="P:cell wall organization"/>
    <property type="evidence" value="ECO:0007669"/>
    <property type="project" value="TreeGrafter"/>
</dbReference>
<dbReference type="GO" id="GO:0009103">
    <property type="term" value="P:lipopolysaccharide biosynthetic process"/>
    <property type="evidence" value="ECO:0007669"/>
    <property type="project" value="TreeGrafter"/>
</dbReference>
<dbReference type="Proteomes" id="UP000019205">
    <property type="component" value="Chromosome"/>
</dbReference>
<reference evidence="9 10" key="1">
    <citation type="journal article" date="2007" name="Proc. Natl. Acad. Sci. U.S.A.">
        <title>Characterization of a marine gammaproteobacterium capable of aerobic anoxygenic photosynthesis.</title>
        <authorList>
            <person name="Fuchs B.M."/>
            <person name="Spring S."/>
            <person name="Teeling H."/>
            <person name="Quast C."/>
            <person name="Wulf J."/>
            <person name="Schattenhofer M."/>
            <person name="Yan S."/>
            <person name="Ferriera S."/>
            <person name="Johnson J."/>
            <person name="Glockner F.O."/>
            <person name="Amann R."/>
        </authorList>
    </citation>
    <scope>NUCLEOTIDE SEQUENCE [LARGE SCALE GENOMIC DNA]</scope>
    <source>
        <strain evidence="9">KT71</strain>
    </source>
</reference>
<comment type="subcellular location">
    <subcellularLocation>
        <location evidence="1">Cell membrane</location>
        <topology evidence="1">Multi-pass membrane protein</topology>
    </subcellularLocation>
</comment>
<dbReference type="Pfam" id="PF00953">
    <property type="entry name" value="Glycos_transf_4"/>
    <property type="match status" value="1"/>
</dbReference>
<dbReference type="HOGENOM" id="CLU_023982_3_1_6"/>
<dbReference type="eggNOG" id="COG0472">
    <property type="taxonomic scope" value="Bacteria"/>
</dbReference>
<feature type="transmembrane region" description="Helical" evidence="8">
    <location>
        <begin position="293"/>
        <end position="311"/>
    </location>
</feature>
<evidence type="ECO:0000256" key="5">
    <source>
        <dbReference type="ARBA" id="ARBA00022989"/>
    </source>
</evidence>
<feature type="transmembrane region" description="Helical" evidence="8">
    <location>
        <begin position="141"/>
        <end position="160"/>
    </location>
</feature>
<feature type="transmembrane region" description="Helical" evidence="8">
    <location>
        <begin position="33"/>
        <end position="52"/>
    </location>
</feature>
<comment type="caution">
    <text evidence="9">The sequence shown here is derived from an EMBL/GenBank/DDBJ whole genome shotgun (WGS) entry which is preliminary data.</text>
</comment>
<keyword evidence="7" id="KW-0479">Metal-binding</keyword>
<evidence type="ECO:0000313" key="10">
    <source>
        <dbReference type="Proteomes" id="UP000019205"/>
    </source>
</evidence>
<dbReference type="GO" id="GO:0016780">
    <property type="term" value="F:phosphotransferase activity, for other substituted phosphate groups"/>
    <property type="evidence" value="ECO:0007669"/>
    <property type="project" value="InterPro"/>
</dbReference>
<name>A4AAS6_9GAMM</name>
<dbReference type="PANTHER" id="PTHR22926:SF3">
    <property type="entry name" value="UNDECAPRENYL-PHOSPHATE ALPHA-N-ACETYLGLUCOSAMINYL 1-PHOSPHATE TRANSFERASE"/>
    <property type="match status" value="1"/>
</dbReference>
<dbReference type="AlphaFoldDB" id="A4AAS6"/>
<keyword evidence="6 8" id="KW-0472">Membrane</keyword>
<evidence type="ECO:0000313" key="9">
    <source>
        <dbReference type="EMBL" id="EAQ96798.2"/>
    </source>
</evidence>
<keyword evidence="7" id="KW-0460">Magnesium</keyword>
<protein>
    <submittedName>
        <fullName evidence="9">UDP-N-acetylmuramyl pentapeptide phosphotransferase/UDP-N-acetylglucosamine-1-phosphate transferase</fullName>
        <ecNumber evidence="9">2.4.1.-</ecNumber>
    </submittedName>
</protein>
<accession>A4AAS6</accession>
<evidence type="ECO:0000256" key="4">
    <source>
        <dbReference type="ARBA" id="ARBA00022692"/>
    </source>
</evidence>
<dbReference type="EC" id="2.4.1.-" evidence="9"/>
<evidence type="ECO:0000256" key="6">
    <source>
        <dbReference type="ARBA" id="ARBA00023136"/>
    </source>
</evidence>
<feature type="binding site" evidence="7">
    <location>
        <position position="133"/>
    </location>
    <ligand>
        <name>Mg(2+)</name>
        <dbReference type="ChEBI" id="CHEBI:18420"/>
    </ligand>
</feature>
<dbReference type="GO" id="GO:0005886">
    <property type="term" value="C:plasma membrane"/>
    <property type="evidence" value="ECO:0007669"/>
    <property type="project" value="UniProtKB-SubCell"/>
</dbReference>
<reference evidence="9 10" key="2">
    <citation type="journal article" date="2009" name="PLoS ONE">
        <title>The photosynthetic apparatus and its regulation in the aerobic gammaproteobacterium Congregibacter litoralis gen. nov., sp. nov.</title>
        <authorList>
            <person name="Spring S."/>
            <person name="Lunsdorf H."/>
            <person name="Fuchs B.M."/>
            <person name="Tindall B.J."/>
        </authorList>
    </citation>
    <scope>NUCLEOTIDE SEQUENCE [LARGE SCALE GENOMIC DNA]</scope>
    <source>
        <strain evidence="9">KT71</strain>
    </source>
</reference>
<dbReference type="GO" id="GO:0044038">
    <property type="term" value="P:cell wall macromolecule biosynthetic process"/>
    <property type="evidence" value="ECO:0007669"/>
    <property type="project" value="TreeGrafter"/>
</dbReference>
<evidence type="ECO:0000256" key="2">
    <source>
        <dbReference type="ARBA" id="ARBA00022475"/>
    </source>
</evidence>
<keyword evidence="9" id="KW-0328">Glycosyltransferase</keyword>
<keyword evidence="3 9" id="KW-0808">Transferase</keyword>
<evidence type="ECO:0000256" key="1">
    <source>
        <dbReference type="ARBA" id="ARBA00004651"/>
    </source>
</evidence>
<keyword evidence="2" id="KW-1003">Cell membrane</keyword>
<evidence type="ECO:0000256" key="7">
    <source>
        <dbReference type="PIRSR" id="PIRSR600715-1"/>
    </source>
</evidence>
<dbReference type="STRING" id="314285.KT71_10874"/>
<comment type="cofactor">
    <cofactor evidence="7">
        <name>Mg(2+)</name>
        <dbReference type="ChEBI" id="CHEBI:18420"/>
    </cofactor>
</comment>
<sequence>MLLCLLGTAAYLPLARRWRLIDEPNHRSAHAVVTPSSGGLAIVAAVVLSLIAAQLSGTIAADPAVAVMIGALILLCLIGAWDDRRALPVALRMPVFLLLSAVAVLACSDASAMPVWSWPLLILAFAWLLNLTNFMDGIDGLAALQTLLVAGGMTVLGIAGGAEEDFVTLCVIVAGAYGGFLFFNWPPAKLFMGDAGSLSAGFLMGWLGLWTWQGGDLSPVAWFLLMSPFLLDTGITLVERALHGEPLTQAHSRHCYQRLARHWGSHARVDGALLLLHGCWLLPLALMTEFSSWPQWTLLVLGLFPQLFLIAKLRRLQ</sequence>
<dbReference type="CDD" id="cd06854">
    <property type="entry name" value="GT_WbpL_WbcO_like"/>
    <property type="match status" value="1"/>
</dbReference>
<feature type="binding site" evidence="7">
    <location>
        <position position="194"/>
    </location>
    <ligand>
        <name>Mg(2+)</name>
        <dbReference type="ChEBI" id="CHEBI:18420"/>
    </ligand>
</feature>
<feature type="transmembrane region" description="Helical" evidence="8">
    <location>
        <begin position="96"/>
        <end position="129"/>
    </location>
</feature>
<dbReference type="GO" id="GO:0016757">
    <property type="term" value="F:glycosyltransferase activity"/>
    <property type="evidence" value="ECO:0007669"/>
    <property type="project" value="UniProtKB-KW"/>
</dbReference>
<keyword evidence="5 8" id="KW-1133">Transmembrane helix</keyword>
<dbReference type="EMBL" id="AAOA02000003">
    <property type="protein sequence ID" value="EAQ96798.2"/>
    <property type="molecule type" value="Genomic_DNA"/>
</dbReference>
<dbReference type="PANTHER" id="PTHR22926">
    <property type="entry name" value="PHOSPHO-N-ACETYLMURAMOYL-PENTAPEPTIDE-TRANSFERASE"/>
    <property type="match status" value="1"/>
</dbReference>
<feature type="transmembrane region" description="Helical" evidence="8">
    <location>
        <begin position="64"/>
        <end position="81"/>
    </location>
</feature>
<dbReference type="GO" id="GO:0046872">
    <property type="term" value="F:metal ion binding"/>
    <property type="evidence" value="ECO:0007669"/>
    <property type="project" value="UniProtKB-KW"/>
</dbReference>
<keyword evidence="4 8" id="KW-0812">Transmembrane</keyword>
<feature type="transmembrane region" description="Helical" evidence="8">
    <location>
        <begin position="166"/>
        <end position="183"/>
    </location>
</feature>
<gene>
    <name evidence="9" type="ORF">KT71_10874</name>
</gene>
<organism evidence="9 10">
    <name type="scientific">Congregibacter litoralis KT71</name>
    <dbReference type="NCBI Taxonomy" id="314285"/>
    <lineage>
        <taxon>Bacteria</taxon>
        <taxon>Pseudomonadati</taxon>
        <taxon>Pseudomonadota</taxon>
        <taxon>Gammaproteobacteria</taxon>
        <taxon>Cellvibrionales</taxon>
        <taxon>Halieaceae</taxon>
        <taxon>Congregibacter</taxon>
    </lineage>
</organism>
<dbReference type="InterPro" id="IPR000715">
    <property type="entry name" value="Glycosyl_transferase_4"/>
</dbReference>
<feature type="transmembrane region" description="Helical" evidence="8">
    <location>
        <begin position="195"/>
        <end position="213"/>
    </location>
</feature>